<dbReference type="Gene3D" id="3.30.465.10">
    <property type="match status" value="1"/>
</dbReference>
<keyword evidence="3" id="KW-0285">Flavoprotein</keyword>
<dbReference type="Proteomes" id="UP000031192">
    <property type="component" value="Unassembled WGS sequence"/>
</dbReference>
<dbReference type="GO" id="GO:0050660">
    <property type="term" value="F:flavin adenine dinucleotide binding"/>
    <property type="evidence" value="ECO:0007669"/>
    <property type="project" value="InterPro"/>
</dbReference>
<accession>A0A0B4G6D6</accession>
<keyword evidence="7" id="KW-1185">Reference proteome</keyword>
<dbReference type="PANTHER" id="PTHR42973">
    <property type="entry name" value="BINDING OXIDOREDUCTASE, PUTATIVE (AFU_ORTHOLOGUE AFUA_1G17690)-RELATED"/>
    <property type="match status" value="1"/>
</dbReference>
<dbReference type="AlphaFoldDB" id="A0A0B4G6D6"/>
<dbReference type="InterPro" id="IPR050416">
    <property type="entry name" value="FAD-linked_Oxidoreductase"/>
</dbReference>
<gene>
    <name evidence="6" type="ORF">MGU_10440</name>
</gene>
<reference evidence="6 7" key="1">
    <citation type="journal article" date="2014" name="Proc. Natl. Acad. Sci. U.S.A.">
        <title>Trajectory and genomic determinants of fungal-pathogen speciation and host adaptation.</title>
        <authorList>
            <person name="Hu X."/>
            <person name="Xiao G."/>
            <person name="Zheng P."/>
            <person name="Shang Y."/>
            <person name="Su Y."/>
            <person name="Zhang X."/>
            <person name="Liu X."/>
            <person name="Zhan S."/>
            <person name="St Leger R.J."/>
            <person name="Wang C."/>
        </authorList>
    </citation>
    <scope>NUCLEOTIDE SEQUENCE [LARGE SCALE GENOMIC DNA]</scope>
    <source>
        <strain evidence="6 7">ARSEF 977</strain>
    </source>
</reference>
<comment type="cofactor">
    <cofactor evidence="1">
        <name>FAD</name>
        <dbReference type="ChEBI" id="CHEBI:57692"/>
    </cofactor>
</comment>
<evidence type="ECO:0000256" key="1">
    <source>
        <dbReference type="ARBA" id="ARBA00001974"/>
    </source>
</evidence>
<name>A0A0B4G6D6_METGA</name>
<dbReference type="EMBL" id="AZNH01000096">
    <property type="protein sequence ID" value="KID82225.1"/>
    <property type="molecule type" value="Genomic_DNA"/>
</dbReference>
<evidence type="ECO:0000256" key="4">
    <source>
        <dbReference type="ARBA" id="ARBA00022827"/>
    </source>
</evidence>
<dbReference type="PANTHER" id="PTHR42973:SF9">
    <property type="entry name" value="FAD-BINDING PCMH-TYPE DOMAIN-CONTAINING PROTEIN-RELATED"/>
    <property type="match status" value="1"/>
</dbReference>
<evidence type="ECO:0000256" key="5">
    <source>
        <dbReference type="ARBA" id="ARBA00023002"/>
    </source>
</evidence>
<protein>
    <submittedName>
        <fullName evidence="6">FAD-dependent oxygenase</fullName>
    </submittedName>
</protein>
<comment type="caution">
    <text evidence="6">The sequence shown here is derived from an EMBL/GenBank/DDBJ whole genome shotgun (WGS) entry which is preliminary data.</text>
</comment>
<evidence type="ECO:0000313" key="6">
    <source>
        <dbReference type="EMBL" id="KID82225.1"/>
    </source>
</evidence>
<dbReference type="SUPFAM" id="SSF56176">
    <property type="entry name" value="FAD-binding/transporter-associated domain-like"/>
    <property type="match status" value="1"/>
</dbReference>
<dbReference type="InterPro" id="IPR036318">
    <property type="entry name" value="FAD-bd_PCMH-like_sf"/>
</dbReference>
<evidence type="ECO:0000256" key="3">
    <source>
        <dbReference type="ARBA" id="ARBA00022630"/>
    </source>
</evidence>
<comment type="similarity">
    <text evidence="2">Belongs to the oxygen-dependent FAD-linked oxidoreductase family.</text>
</comment>
<evidence type="ECO:0000256" key="2">
    <source>
        <dbReference type="ARBA" id="ARBA00005466"/>
    </source>
</evidence>
<evidence type="ECO:0000313" key="7">
    <source>
        <dbReference type="Proteomes" id="UP000031192"/>
    </source>
</evidence>
<dbReference type="GO" id="GO:0016491">
    <property type="term" value="F:oxidoreductase activity"/>
    <property type="evidence" value="ECO:0007669"/>
    <property type="project" value="UniProtKB-KW"/>
</dbReference>
<dbReference type="InterPro" id="IPR016169">
    <property type="entry name" value="FAD-bd_PCMH_sub2"/>
</dbReference>
<keyword evidence="4" id="KW-0274">FAD</keyword>
<organism evidence="6 7">
    <name type="scientific">Metarhizium guizhouense (strain ARSEF 977)</name>
    <dbReference type="NCBI Taxonomy" id="1276136"/>
    <lineage>
        <taxon>Eukaryota</taxon>
        <taxon>Fungi</taxon>
        <taxon>Dikarya</taxon>
        <taxon>Ascomycota</taxon>
        <taxon>Pezizomycotina</taxon>
        <taxon>Sordariomycetes</taxon>
        <taxon>Hypocreomycetidae</taxon>
        <taxon>Hypocreales</taxon>
        <taxon>Clavicipitaceae</taxon>
        <taxon>Metarhizium</taxon>
    </lineage>
</organism>
<sequence>MGGGDLLKMVTDALWAAGKQTVTGVCECTSLLGPGLGGGHGILQARHGLVADQFVFINVGAGHNFGIVTSVTSKIYNVAHKDWAWQTFIYSGDRVEALYSLINYHFLKNGTQPIDLQNYSFFFNSPHLHPGRACPTSAFPLASKFTMLKRERRDQYDLFSSTTQKNPALNESMYLFEGYSTQGVKAIDGASSSFAFRDDVILVSPLIIYERAGDKLDHQAADLGRQLRDLMQKASGQHELHAYVNYAYRDETLNMYGYETWGQRKLTLDGALRP</sequence>
<dbReference type="HOGENOM" id="CLU_018354_0_1_1"/>
<proteinExistence type="inferred from homology"/>
<keyword evidence="5" id="KW-0560">Oxidoreductase</keyword>